<feature type="region of interest" description="G2" evidence="5">
    <location>
        <begin position="226"/>
        <end position="230"/>
    </location>
</feature>
<feature type="region of interest" description="G3" evidence="5">
    <location>
        <begin position="247"/>
        <end position="250"/>
    </location>
</feature>
<evidence type="ECO:0000256" key="2">
    <source>
        <dbReference type="ARBA" id="ARBA00022741"/>
    </source>
</evidence>
<dbReference type="InterPro" id="IPR027417">
    <property type="entry name" value="P-loop_NTPase"/>
</dbReference>
<feature type="signal peptide" evidence="7">
    <location>
        <begin position="1"/>
        <end position="18"/>
    </location>
</feature>
<keyword evidence="10" id="KW-1185">Reference proteome</keyword>
<dbReference type="EMBL" id="SDOX01000005">
    <property type="protein sequence ID" value="TFJ87769.1"/>
    <property type="molecule type" value="Genomic_DNA"/>
</dbReference>
<dbReference type="GO" id="GO:0000028">
    <property type="term" value="P:ribosomal small subunit assembly"/>
    <property type="evidence" value="ECO:0007669"/>
    <property type="project" value="TreeGrafter"/>
</dbReference>
<dbReference type="AlphaFoldDB" id="A0A4D9DG82"/>
<dbReference type="CDD" id="cd22534">
    <property type="entry name" value="KH-II_Era"/>
    <property type="match status" value="1"/>
</dbReference>
<dbReference type="GO" id="GO:0005525">
    <property type="term" value="F:GTP binding"/>
    <property type="evidence" value="ECO:0007669"/>
    <property type="project" value="UniProtKB-UniRule"/>
</dbReference>
<dbReference type="Pfam" id="PF07650">
    <property type="entry name" value="KH_2"/>
    <property type="match status" value="1"/>
</dbReference>
<dbReference type="InterPro" id="IPR009019">
    <property type="entry name" value="KH_sf_prok-type"/>
</dbReference>
<dbReference type="SUPFAM" id="SSF54814">
    <property type="entry name" value="Prokaryotic type KH domain (KH-domain type II)"/>
    <property type="match status" value="1"/>
</dbReference>
<gene>
    <name evidence="9" type="ORF">NSK_001118</name>
</gene>
<dbReference type="HAMAP" id="MF_00367">
    <property type="entry name" value="GTPase_Era"/>
    <property type="match status" value="1"/>
</dbReference>
<evidence type="ECO:0000256" key="5">
    <source>
        <dbReference type="PROSITE-ProRule" id="PRU01050"/>
    </source>
</evidence>
<evidence type="ECO:0000259" key="8">
    <source>
        <dbReference type="PROSITE" id="PS51713"/>
    </source>
</evidence>
<comment type="caution">
    <text evidence="9">The sequence shown here is derived from an EMBL/GenBank/DDBJ whole genome shotgun (WGS) entry which is preliminary data.</text>
</comment>
<dbReference type="GO" id="GO:0019843">
    <property type="term" value="F:rRNA binding"/>
    <property type="evidence" value="ECO:0007669"/>
    <property type="project" value="TreeGrafter"/>
</dbReference>
<keyword evidence="7" id="KW-0732">Signal</keyword>
<dbReference type="Gene3D" id="3.40.50.300">
    <property type="entry name" value="P-loop containing nucleotide triphosphate hydrolases"/>
    <property type="match status" value="1"/>
</dbReference>
<dbReference type="GO" id="GO:0043024">
    <property type="term" value="F:ribosomal small subunit binding"/>
    <property type="evidence" value="ECO:0007669"/>
    <property type="project" value="TreeGrafter"/>
</dbReference>
<dbReference type="PANTHER" id="PTHR42698">
    <property type="entry name" value="GTPASE ERA"/>
    <property type="match status" value="1"/>
</dbReference>
<feature type="region of interest" description="G4" evidence="5">
    <location>
        <begin position="310"/>
        <end position="313"/>
    </location>
</feature>
<evidence type="ECO:0000313" key="9">
    <source>
        <dbReference type="EMBL" id="TFJ87769.1"/>
    </source>
</evidence>
<keyword evidence="2 5" id="KW-0547">Nucleotide-binding</keyword>
<dbReference type="PROSITE" id="PS51713">
    <property type="entry name" value="G_ERA"/>
    <property type="match status" value="1"/>
</dbReference>
<dbReference type="InterPro" id="IPR015946">
    <property type="entry name" value="KH_dom-like_a/b"/>
</dbReference>
<dbReference type="InterPro" id="IPR005225">
    <property type="entry name" value="Small_GTP-bd"/>
</dbReference>
<dbReference type="InterPro" id="IPR004044">
    <property type="entry name" value="KH_dom_type_2"/>
</dbReference>
<evidence type="ECO:0000256" key="7">
    <source>
        <dbReference type="SAM" id="SignalP"/>
    </source>
</evidence>
<dbReference type="Gene3D" id="3.30.300.20">
    <property type="match status" value="1"/>
</dbReference>
<reference evidence="9 10" key="1">
    <citation type="submission" date="2019-01" db="EMBL/GenBank/DDBJ databases">
        <title>Nuclear Genome Assembly of the Microalgal Biofuel strain Nannochloropsis salina CCMP1776.</title>
        <authorList>
            <person name="Hovde B."/>
        </authorList>
    </citation>
    <scope>NUCLEOTIDE SEQUENCE [LARGE SCALE GENOMIC DNA]</scope>
    <source>
        <strain evidence="9 10">CCMP1776</strain>
    </source>
</reference>
<dbReference type="GO" id="GO:0005829">
    <property type="term" value="C:cytosol"/>
    <property type="evidence" value="ECO:0007669"/>
    <property type="project" value="TreeGrafter"/>
</dbReference>
<dbReference type="NCBIfam" id="TIGR00231">
    <property type="entry name" value="small_GTP"/>
    <property type="match status" value="1"/>
</dbReference>
<protein>
    <recommendedName>
        <fullName evidence="8">Era-type G domain-containing protein</fullName>
    </recommendedName>
</protein>
<dbReference type="Pfam" id="PF01926">
    <property type="entry name" value="MMR_HSR1"/>
    <property type="match status" value="1"/>
</dbReference>
<evidence type="ECO:0000256" key="1">
    <source>
        <dbReference type="ARBA" id="ARBA00007921"/>
    </source>
</evidence>
<feature type="domain" description="Era-type G" evidence="8">
    <location>
        <begin position="192"/>
        <end position="376"/>
    </location>
</feature>
<dbReference type="Proteomes" id="UP000355283">
    <property type="component" value="Unassembled WGS sequence"/>
</dbReference>
<keyword evidence="4 5" id="KW-0342">GTP-binding</keyword>
<keyword evidence="3" id="KW-0694">RNA-binding</keyword>
<sequence>MKFRLASATAVTILSVLGISPFHLVAVNTHGKCGGLSEGFVCPGVRSRFYQWTPLISRSEGEVKANVFLVGRRRRVSIARSIDWFLFSQDGEEGGSQRLQKTTTKSKRKKSEKEEEDDLEEFLASLDTEAENVRQDYNVDMEDYDDDEELSDQHKAMLAAPAKKLDELLKDAGIEFGDPTLMEDDQGSEGFRAGFVSIVGSPNVGKSTLMNSLVGERVSIVTSKQQTTRHQIMGVVTGEDFQIVYYDTPGVLRPNYKLQEGMMAFVKESLGDADVVLLMTDVFEDPRDFPDQQIFEHMQQSRRPLLLAVNKIDLLPNATHPQGNLGKDALERIGTLQDVVARWQAALPNASIIPISARECFNLDGLLASLKEELPPSPPLYPNDTLTDKPQRFFASELIREKLFTSYSKEIPYSCEVSVTGFKDQGRLIKINSTIFTTRDSHVPILIGTKGSKLKEVGTQARLDLENFFGKKIYLEMRVKVRKDWRCNLKDLSAFGYMQQGGETENTKI</sequence>
<feature type="region of interest" description="G1" evidence="5">
    <location>
        <begin position="200"/>
        <end position="207"/>
    </location>
</feature>
<dbReference type="NCBIfam" id="TIGR00436">
    <property type="entry name" value="era"/>
    <property type="match status" value="1"/>
</dbReference>
<dbReference type="InterPro" id="IPR006073">
    <property type="entry name" value="GTP-bd"/>
</dbReference>
<evidence type="ECO:0000313" key="10">
    <source>
        <dbReference type="Proteomes" id="UP000355283"/>
    </source>
</evidence>
<feature type="chain" id="PRO_5020034375" description="Era-type G domain-containing protein" evidence="7">
    <location>
        <begin position="19"/>
        <end position="509"/>
    </location>
</feature>
<organism evidence="9 10">
    <name type="scientific">Nannochloropsis salina CCMP1776</name>
    <dbReference type="NCBI Taxonomy" id="1027361"/>
    <lineage>
        <taxon>Eukaryota</taxon>
        <taxon>Sar</taxon>
        <taxon>Stramenopiles</taxon>
        <taxon>Ochrophyta</taxon>
        <taxon>Eustigmatophyceae</taxon>
        <taxon>Eustigmatales</taxon>
        <taxon>Monodopsidaceae</taxon>
        <taxon>Microchloropsis</taxon>
        <taxon>Microchloropsis salina</taxon>
    </lineage>
</organism>
<evidence type="ECO:0000256" key="3">
    <source>
        <dbReference type="ARBA" id="ARBA00022884"/>
    </source>
</evidence>
<feature type="region of interest" description="Disordered" evidence="6">
    <location>
        <begin position="92"/>
        <end position="118"/>
    </location>
</feature>
<dbReference type="NCBIfam" id="NF000908">
    <property type="entry name" value="PRK00089.1"/>
    <property type="match status" value="1"/>
</dbReference>
<evidence type="ECO:0000256" key="6">
    <source>
        <dbReference type="SAM" id="MobiDB-lite"/>
    </source>
</evidence>
<evidence type="ECO:0000256" key="4">
    <source>
        <dbReference type="ARBA" id="ARBA00023134"/>
    </source>
</evidence>
<dbReference type="CDD" id="cd04163">
    <property type="entry name" value="Era"/>
    <property type="match status" value="1"/>
</dbReference>
<name>A0A4D9DG82_9STRA</name>
<dbReference type="OrthoDB" id="8954335at2759"/>
<dbReference type="InterPro" id="IPR030388">
    <property type="entry name" value="G_ERA_dom"/>
</dbReference>
<feature type="region of interest" description="G5" evidence="5">
    <location>
        <begin position="355"/>
        <end position="357"/>
    </location>
</feature>
<accession>A0A4D9DG82</accession>
<dbReference type="SUPFAM" id="SSF52540">
    <property type="entry name" value="P-loop containing nucleoside triphosphate hydrolases"/>
    <property type="match status" value="1"/>
</dbReference>
<proteinExistence type="inferred from homology"/>
<dbReference type="InterPro" id="IPR005662">
    <property type="entry name" value="GTPase_Era-like"/>
</dbReference>
<dbReference type="PANTHER" id="PTHR42698:SF1">
    <property type="entry name" value="GTPASE ERA, MITOCHONDRIAL"/>
    <property type="match status" value="1"/>
</dbReference>
<comment type="similarity">
    <text evidence="1 5">Belongs to the TRAFAC class TrmE-Era-EngA-EngB-Septin-like GTPase superfamily. Era GTPase family.</text>
</comment>